<protein>
    <submittedName>
        <fullName evidence="3">Cupin domain-containing protein</fullName>
    </submittedName>
</protein>
<sequence>MKRFYFLLSALTGTAGLMNPAFADGRQEEKIIADAGAVIWKPAPDIFPAGIKIAYLYGDLTKHEPFTLRVMMPPHSVIPLHTHNLNEMLTVLSGNLDHYTGTGTEKSAPHPLAAGAFVHLPVNMAHALQAGDQPVVLQVSGVGPFEMTYVDPKDDPRHKLR</sequence>
<evidence type="ECO:0000313" key="4">
    <source>
        <dbReference type="Proteomes" id="UP000664399"/>
    </source>
</evidence>
<proteinExistence type="predicted"/>
<organism evidence="3 4">
    <name type="scientific">Acetobacter suratthaniensis</name>
    <dbReference type="NCBI Taxonomy" id="1502841"/>
    <lineage>
        <taxon>Bacteria</taxon>
        <taxon>Pseudomonadati</taxon>
        <taxon>Pseudomonadota</taxon>
        <taxon>Alphaproteobacteria</taxon>
        <taxon>Acetobacterales</taxon>
        <taxon>Acetobacteraceae</taxon>
        <taxon>Acetobacter</taxon>
    </lineage>
</organism>
<feature type="domain" description="Cupin type-2" evidence="2">
    <location>
        <begin position="69"/>
        <end position="137"/>
    </location>
</feature>
<comment type="caution">
    <text evidence="3">The sequence shown here is derived from an EMBL/GenBank/DDBJ whole genome shotgun (WGS) entry which is preliminary data.</text>
</comment>
<evidence type="ECO:0000313" key="3">
    <source>
        <dbReference type="EMBL" id="MBO1328379.1"/>
    </source>
</evidence>
<keyword evidence="1" id="KW-0732">Signal</keyword>
<dbReference type="RefSeq" id="WP_207854204.1">
    <property type="nucleotide sequence ID" value="NZ_JAFVMG010000006.1"/>
</dbReference>
<gene>
    <name evidence="3" type="ORF">J2D75_07800</name>
</gene>
<evidence type="ECO:0000256" key="1">
    <source>
        <dbReference type="SAM" id="SignalP"/>
    </source>
</evidence>
<dbReference type="Gene3D" id="2.60.120.10">
    <property type="entry name" value="Jelly Rolls"/>
    <property type="match status" value="1"/>
</dbReference>
<dbReference type="Proteomes" id="UP000664399">
    <property type="component" value="Unassembled WGS sequence"/>
</dbReference>
<accession>A0ABS3LLY9</accession>
<dbReference type="InterPro" id="IPR011051">
    <property type="entry name" value="RmlC_Cupin_sf"/>
</dbReference>
<dbReference type="InterPro" id="IPR014710">
    <property type="entry name" value="RmlC-like_jellyroll"/>
</dbReference>
<dbReference type="CDD" id="cd06989">
    <property type="entry name" value="cupin_DRT102"/>
    <property type="match status" value="1"/>
</dbReference>
<keyword evidence="4" id="KW-1185">Reference proteome</keyword>
<feature type="chain" id="PRO_5045913414" evidence="1">
    <location>
        <begin position="24"/>
        <end position="161"/>
    </location>
</feature>
<name>A0ABS3LLY9_9PROT</name>
<reference evidence="3 4" key="1">
    <citation type="submission" date="2021-03" db="EMBL/GenBank/DDBJ databases">
        <title>The complete genome sequence of Acetobacter suratthaniensis TBRC 1719.</title>
        <authorList>
            <person name="Charoenyingcharoen P."/>
            <person name="Yukphan P."/>
        </authorList>
    </citation>
    <scope>NUCLEOTIDE SEQUENCE [LARGE SCALE GENOMIC DNA]</scope>
    <source>
        <strain evidence="3 4">TBRC 1719</strain>
    </source>
</reference>
<dbReference type="EMBL" id="JAFVMG010000006">
    <property type="protein sequence ID" value="MBO1328379.1"/>
    <property type="molecule type" value="Genomic_DNA"/>
</dbReference>
<dbReference type="Pfam" id="PF07883">
    <property type="entry name" value="Cupin_2"/>
    <property type="match status" value="1"/>
</dbReference>
<dbReference type="SUPFAM" id="SSF51182">
    <property type="entry name" value="RmlC-like cupins"/>
    <property type="match status" value="1"/>
</dbReference>
<feature type="signal peptide" evidence="1">
    <location>
        <begin position="1"/>
        <end position="23"/>
    </location>
</feature>
<dbReference type="InterPro" id="IPR013096">
    <property type="entry name" value="Cupin_2"/>
</dbReference>
<evidence type="ECO:0000259" key="2">
    <source>
        <dbReference type="Pfam" id="PF07883"/>
    </source>
</evidence>